<sequence length="149" mass="17553">MLKHVETYIAIQEYANIVSMITVFIEYFYWHYGVAPSGILHIMQNYLKANWHRFLIVQHFKTLFAPWHRQNPSDFGNRNKTFGDKIMDKVADIYIRLIAAFIRLTIIFAGLIWQLILCIIFLSLLVMWLVWPAIVIYSIGKGLSLVYLL</sequence>
<proteinExistence type="predicted"/>
<evidence type="ECO:0000313" key="2">
    <source>
        <dbReference type="EMBL" id="OGN09939.1"/>
    </source>
</evidence>
<keyword evidence="1" id="KW-1133">Transmembrane helix</keyword>
<keyword evidence="1" id="KW-0472">Membrane</keyword>
<name>A0A1F8FCG3_9BACT</name>
<feature type="transmembrane region" description="Helical" evidence="1">
    <location>
        <begin position="119"/>
        <end position="139"/>
    </location>
</feature>
<protein>
    <submittedName>
        <fullName evidence="2">Uncharacterized protein</fullName>
    </submittedName>
</protein>
<dbReference type="Proteomes" id="UP000178908">
    <property type="component" value="Unassembled WGS sequence"/>
</dbReference>
<dbReference type="EMBL" id="MGJO01000008">
    <property type="protein sequence ID" value="OGN09939.1"/>
    <property type="molecule type" value="Genomic_DNA"/>
</dbReference>
<keyword evidence="1" id="KW-0812">Transmembrane</keyword>
<gene>
    <name evidence="2" type="ORF">A3C61_03510</name>
</gene>
<evidence type="ECO:0000256" key="1">
    <source>
        <dbReference type="SAM" id="Phobius"/>
    </source>
</evidence>
<organism evidence="2 3">
    <name type="scientific">Candidatus Yanofskybacteria bacterium RIFCSPHIGHO2_02_FULL_39_10</name>
    <dbReference type="NCBI Taxonomy" id="1802674"/>
    <lineage>
        <taxon>Bacteria</taxon>
        <taxon>Candidatus Yanofskyibacteriota</taxon>
    </lineage>
</organism>
<reference evidence="2 3" key="1">
    <citation type="journal article" date="2016" name="Nat. Commun.">
        <title>Thousands of microbial genomes shed light on interconnected biogeochemical processes in an aquifer system.</title>
        <authorList>
            <person name="Anantharaman K."/>
            <person name="Brown C.T."/>
            <person name="Hug L.A."/>
            <person name="Sharon I."/>
            <person name="Castelle C.J."/>
            <person name="Probst A.J."/>
            <person name="Thomas B.C."/>
            <person name="Singh A."/>
            <person name="Wilkins M.J."/>
            <person name="Karaoz U."/>
            <person name="Brodie E.L."/>
            <person name="Williams K.H."/>
            <person name="Hubbard S.S."/>
            <person name="Banfield J.F."/>
        </authorList>
    </citation>
    <scope>NUCLEOTIDE SEQUENCE [LARGE SCALE GENOMIC DNA]</scope>
</reference>
<dbReference type="AlphaFoldDB" id="A0A1F8FCG3"/>
<feature type="transmembrane region" description="Helical" evidence="1">
    <location>
        <begin position="93"/>
        <end position="113"/>
    </location>
</feature>
<comment type="caution">
    <text evidence="2">The sequence shown here is derived from an EMBL/GenBank/DDBJ whole genome shotgun (WGS) entry which is preliminary data.</text>
</comment>
<evidence type="ECO:0000313" key="3">
    <source>
        <dbReference type="Proteomes" id="UP000178908"/>
    </source>
</evidence>
<accession>A0A1F8FCG3</accession>